<dbReference type="AlphaFoldDB" id="A0A0F9LYH8"/>
<proteinExistence type="predicted"/>
<protein>
    <submittedName>
        <fullName evidence="2">Uncharacterized protein</fullName>
    </submittedName>
</protein>
<evidence type="ECO:0000256" key="1">
    <source>
        <dbReference type="SAM" id="Phobius"/>
    </source>
</evidence>
<dbReference type="EMBL" id="LAZR01009999">
    <property type="protein sequence ID" value="KKM69395.1"/>
    <property type="molecule type" value="Genomic_DNA"/>
</dbReference>
<keyword evidence="1" id="KW-0812">Transmembrane</keyword>
<keyword evidence="1" id="KW-1133">Transmembrane helix</keyword>
<keyword evidence="1" id="KW-0472">Membrane</keyword>
<comment type="caution">
    <text evidence="2">The sequence shown here is derived from an EMBL/GenBank/DDBJ whole genome shotgun (WGS) entry which is preliminary data.</text>
</comment>
<sequence length="41" mass="4384">VLVGVHSMVDFSLQIPAIGATFALILGIGCAQSWSSRPRRE</sequence>
<organism evidence="2">
    <name type="scientific">marine sediment metagenome</name>
    <dbReference type="NCBI Taxonomy" id="412755"/>
    <lineage>
        <taxon>unclassified sequences</taxon>
        <taxon>metagenomes</taxon>
        <taxon>ecological metagenomes</taxon>
    </lineage>
</organism>
<name>A0A0F9LYH8_9ZZZZ</name>
<reference evidence="2" key="1">
    <citation type="journal article" date="2015" name="Nature">
        <title>Complex archaea that bridge the gap between prokaryotes and eukaryotes.</title>
        <authorList>
            <person name="Spang A."/>
            <person name="Saw J.H."/>
            <person name="Jorgensen S.L."/>
            <person name="Zaremba-Niedzwiedzka K."/>
            <person name="Martijn J."/>
            <person name="Lind A.E."/>
            <person name="van Eijk R."/>
            <person name="Schleper C."/>
            <person name="Guy L."/>
            <person name="Ettema T.J."/>
        </authorList>
    </citation>
    <scope>NUCLEOTIDE SEQUENCE</scope>
</reference>
<feature type="non-terminal residue" evidence="2">
    <location>
        <position position="1"/>
    </location>
</feature>
<gene>
    <name evidence="2" type="ORF">LCGC14_1451270</name>
</gene>
<feature type="transmembrane region" description="Helical" evidence="1">
    <location>
        <begin position="12"/>
        <end position="31"/>
    </location>
</feature>
<evidence type="ECO:0000313" key="2">
    <source>
        <dbReference type="EMBL" id="KKM69395.1"/>
    </source>
</evidence>
<accession>A0A0F9LYH8</accession>